<gene>
    <name evidence="1" type="ORF">IC235_11315</name>
</gene>
<name>A0A927BEF8_9BACT</name>
<dbReference type="AlphaFoldDB" id="A0A927BEF8"/>
<evidence type="ECO:0000313" key="1">
    <source>
        <dbReference type="EMBL" id="MBD2768478.1"/>
    </source>
</evidence>
<accession>A0A927BEF8</accession>
<dbReference type="RefSeq" id="WP_191005293.1">
    <property type="nucleotide sequence ID" value="NZ_JACXAD010000011.1"/>
</dbReference>
<proteinExistence type="predicted"/>
<comment type="caution">
    <text evidence="1">The sequence shown here is derived from an EMBL/GenBank/DDBJ whole genome shotgun (WGS) entry which is preliminary data.</text>
</comment>
<organism evidence="1 2">
    <name type="scientific">Hymenobacter montanus</name>
    <dbReference type="NCBI Taxonomy" id="2771359"/>
    <lineage>
        <taxon>Bacteria</taxon>
        <taxon>Pseudomonadati</taxon>
        <taxon>Bacteroidota</taxon>
        <taxon>Cytophagia</taxon>
        <taxon>Cytophagales</taxon>
        <taxon>Hymenobacteraceae</taxon>
        <taxon>Hymenobacter</taxon>
    </lineage>
</organism>
<evidence type="ECO:0000313" key="2">
    <source>
        <dbReference type="Proteomes" id="UP000612233"/>
    </source>
</evidence>
<dbReference type="Proteomes" id="UP000612233">
    <property type="component" value="Unassembled WGS sequence"/>
</dbReference>
<reference evidence="1" key="1">
    <citation type="submission" date="2020-09" db="EMBL/GenBank/DDBJ databases">
        <authorList>
            <person name="Kim M.K."/>
        </authorList>
    </citation>
    <scope>NUCLEOTIDE SEQUENCE</scope>
    <source>
        <strain evidence="1">BT664</strain>
    </source>
</reference>
<protein>
    <submittedName>
        <fullName evidence="1">Uncharacterized protein</fullName>
    </submittedName>
</protein>
<sequence>MARVRSLLGDIEGSAGQMTFTKRNGINIMRQKVGSNGSNTFAQRSIRARFAELAIAYSKMPVAIQRGFLKEGAQTSYNRFIGANFKNTTADSDAVGSILYPALILSAGSVLGVANLVATASANSVSFAFANNANGTEGLPTDKITVVVIEKATGATYTIQGAARSASLQVLAVPGLTAANKANYAAYAFFTRADGADSSTTSYVALV</sequence>
<keyword evidence="2" id="KW-1185">Reference proteome</keyword>
<dbReference type="EMBL" id="JACXAD010000011">
    <property type="protein sequence ID" value="MBD2768478.1"/>
    <property type="molecule type" value="Genomic_DNA"/>
</dbReference>